<dbReference type="InterPro" id="IPR036186">
    <property type="entry name" value="Serpin_sf"/>
</dbReference>
<dbReference type="InterPro" id="IPR000215">
    <property type="entry name" value="Serpin_fam"/>
</dbReference>
<dbReference type="STRING" id="1192034.CAP_4834"/>
<dbReference type="InterPro" id="IPR023796">
    <property type="entry name" value="Serpin_dom"/>
</dbReference>
<dbReference type="PROSITE" id="PS51257">
    <property type="entry name" value="PROKAR_LIPOPROTEIN"/>
    <property type="match status" value="1"/>
</dbReference>
<name>A0A017T6F4_9BACT</name>
<dbReference type="RefSeq" id="WP_052375705.1">
    <property type="nucleotide sequence ID" value="NZ_ASRX01000038.1"/>
</dbReference>
<dbReference type="InterPro" id="IPR042178">
    <property type="entry name" value="Serpin_sf_1"/>
</dbReference>
<comment type="caution">
    <text evidence="5">The sequence shown here is derived from an EMBL/GenBank/DDBJ whole genome shotgun (WGS) entry which is preliminary data.</text>
</comment>
<evidence type="ECO:0000256" key="1">
    <source>
        <dbReference type="RuleBase" id="RU000411"/>
    </source>
</evidence>
<dbReference type="Gene3D" id="3.30.497.10">
    <property type="entry name" value="Antithrombin, subunit I, domain 2"/>
    <property type="match status" value="1"/>
</dbReference>
<feature type="signal peptide" evidence="3">
    <location>
        <begin position="1"/>
        <end position="21"/>
    </location>
</feature>
<sequence length="466" mass="49313">MRNALCLLPLLAAACSPSGTTSTSTDTANTPASTNPAAPTTSAESAPSATPSTAPAESAAASASAATSPGPRLPPPTEAEAKALAASTNAFATDLYAQLRSEQGNLAVSPASISLALAMTWGGAKGETATQMAKVLRFSGNPDALFGSIGKQLATWNDPARTAYTLRVTNRLFGEKTYTFQDAFLKQTAATFGAPLESTDFRSSPSAPDAARVHINGWVAKETNDRIKDLLTTGALDTDTRLVLVNAVYFLGTWATPFSKDGTRPAPFHVGGTTAKDVPTMNLSSRFKYAATDGLRVLEMPYVGNELAMTLVLPDARNGLPAVEKKLTADKLTAWVDAAATKKVDVFLPSFEVSPPKSFLLNDPLTKLGMPLAFDRARADFTGIANPPNPSDRLSISRVFHKAFVKVDEKGTEAAAATGVVMSTRGMPRPEESVEFRADHPFLYFVRDLRSGMILFMGRVTDPSKS</sequence>
<dbReference type="EMBL" id="ASRX01000038">
    <property type="protein sequence ID" value="EYF04151.1"/>
    <property type="molecule type" value="Genomic_DNA"/>
</dbReference>
<dbReference type="eggNOG" id="COG4826">
    <property type="taxonomic scope" value="Bacteria"/>
</dbReference>
<accession>A0A017T6F4</accession>
<dbReference type="SMART" id="SM00093">
    <property type="entry name" value="SERPIN"/>
    <property type="match status" value="1"/>
</dbReference>
<dbReference type="PANTHER" id="PTHR11461:SF211">
    <property type="entry name" value="GH10112P-RELATED"/>
    <property type="match status" value="1"/>
</dbReference>
<dbReference type="Gene3D" id="2.30.39.10">
    <property type="entry name" value="Alpha-1-antitrypsin, domain 1"/>
    <property type="match status" value="1"/>
</dbReference>
<evidence type="ECO:0000259" key="4">
    <source>
        <dbReference type="SMART" id="SM00093"/>
    </source>
</evidence>
<evidence type="ECO:0000256" key="3">
    <source>
        <dbReference type="SAM" id="SignalP"/>
    </source>
</evidence>
<feature type="domain" description="Serpin" evidence="4">
    <location>
        <begin position="93"/>
        <end position="463"/>
    </location>
</feature>
<feature type="compositionally biased region" description="Low complexity" evidence="2">
    <location>
        <begin position="16"/>
        <end position="70"/>
    </location>
</feature>
<evidence type="ECO:0000313" key="6">
    <source>
        <dbReference type="Proteomes" id="UP000019678"/>
    </source>
</evidence>
<dbReference type="CDD" id="cd19590">
    <property type="entry name" value="serpin_thermopin-like"/>
    <property type="match status" value="1"/>
</dbReference>
<reference evidence="5 6" key="1">
    <citation type="submission" date="2013-05" db="EMBL/GenBank/DDBJ databases">
        <title>Genome assembly of Chondromyces apiculatus DSM 436.</title>
        <authorList>
            <person name="Sharma G."/>
            <person name="Khatri I."/>
            <person name="Kaur C."/>
            <person name="Mayilraj S."/>
            <person name="Subramanian S."/>
        </authorList>
    </citation>
    <scope>NUCLEOTIDE SEQUENCE [LARGE SCALE GENOMIC DNA]</scope>
    <source>
        <strain evidence="5 6">DSM 436</strain>
    </source>
</reference>
<dbReference type="Proteomes" id="UP000019678">
    <property type="component" value="Unassembled WGS sequence"/>
</dbReference>
<feature type="region of interest" description="Disordered" evidence="2">
    <location>
        <begin position="16"/>
        <end position="79"/>
    </location>
</feature>
<dbReference type="OrthoDB" id="9764871at2"/>
<dbReference type="PANTHER" id="PTHR11461">
    <property type="entry name" value="SERINE PROTEASE INHIBITOR, SERPIN"/>
    <property type="match status" value="1"/>
</dbReference>
<keyword evidence="3" id="KW-0732">Signal</keyword>
<evidence type="ECO:0000313" key="5">
    <source>
        <dbReference type="EMBL" id="EYF04151.1"/>
    </source>
</evidence>
<evidence type="ECO:0000256" key="2">
    <source>
        <dbReference type="SAM" id="MobiDB-lite"/>
    </source>
</evidence>
<dbReference type="SUPFAM" id="SSF56574">
    <property type="entry name" value="Serpins"/>
    <property type="match status" value="1"/>
</dbReference>
<feature type="chain" id="PRO_5001500242" evidence="3">
    <location>
        <begin position="22"/>
        <end position="466"/>
    </location>
</feature>
<dbReference type="PROSITE" id="PS00284">
    <property type="entry name" value="SERPIN"/>
    <property type="match status" value="1"/>
</dbReference>
<comment type="similarity">
    <text evidence="1">Belongs to the serpin family.</text>
</comment>
<proteinExistence type="inferred from homology"/>
<dbReference type="AlphaFoldDB" id="A0A017T6F4"/>
<organism evidence="5 6">
    <name type="scientific">Chondromyces apiculatus DSM 436</name>
    <dbReference type="NCBI Taxonomy" id="1192034"/>
    <lineage>
        <taxon>Bacteria</taxon>
        <taxon>Pseudomonadati</taxon>
        <taxon>Myxococcota</taxon>
        <taxon>Polyangia</taxon>
        <taxon>Polyangiales</taxon>
        <taxon>Polyangiaceae</taxon>
        <taxon>Chondromyces</taxon>
    </lineage>
</organism>
<dbReference type="GO" id="GO:0005615">
    <property type="term" value="C:extracellular space"/>
    <property type="evidence" value="ECO:0007669"/>
    <property type="project" value="InterPro"/>
</dbReference>
<dbReference type="InterPro" id="IPR023795">
    <property type="entry name" value="Serpin_CS"/>
</dbReference>
<protein>
    <submittedName>
        <fullName evidence="5">Serine protease inhibitor</fullName>
    </submittedName>
</protein>
<dbReference type="GO" id="GO:0004867">
    <property type="term" value="F:serine-type endopeptidase inhibitor activity"/>
    <property type="evidence" value="ECO:0007669"/>
    <property type="project" value="InterPro"/>
</dbReference>
<keyword evidence="6" id="KW-1185">Reference proteome</keyword>
<dbReference type="Pfam" id="PF00079">
    <property type="entry name" value="Serpin"/>
    <property type="match status" value="1"/>
</dbReference>
<dbReference type="InterPro" id="IPR042185">
    <property type="entry name" value="Serpin_sf_2"/>
</dbReference>
<gene>
    <name evidence="5" type="ORF">CAP_4834</name>
</gene>